<accession>A0A9Q0KFV5</accession>
<dbReference type="PROSITE" id="PS50888">
    <property type="entry name" value="BHLH"/>
    <property type="match status" value="1"/>
</dbReference>
<gene>
    <name evidence="6" type="ORF">NE237_002800</name>
</gene>
<dbReference type="AlphaFoldDB" id="A0A9Q0KFV5"/>
<dbReference type="InterPro" id="IPR045239">
    <property type="entry name" value="bHLH95_bHLH"/>
</dbReference>
<dbReference type="GO" id="GO:0005634">
    <property type="term" value="C:nucleus"/>
    <property type="evidence" value="ECO:0007669"/>
    <property type="project" value="UniProtKB-SubCell"/>
</dbReference>
<keyword evidence="3" id="KW-0804">Transcription</keyword>
<evidence type="ECO:0000259" key="5">
    <source>
        <dbReference type="PROSITE" id="PS50888"/>
    </source>
</evidence>
<dbReference type="Proteomes" id="UP001141806">
    <property type="component" value="Unassembled WGS sequence"/>
</dbReference>
<dbReference type="InterPro" id="IPR011598">
    <property type="entry name" value="bHLH_dom"/>
</dbReference>
<proteinExistence type="predicted"/>
<protein>
    <recommendedName>
        <fullName evidence="5">BHLH domain-containing protein</fullName>
    </recommendedName>
</protein>
<keyword evidence="7" id="KW-1185">Reference proteome</keyword>
<dbReference type="GO" id="GO:0000981">
    <property type="term" value="F:DNA-binding transcription factor activity, RNA polymerase II-specific"/>
    <property type="evidence" value="ECO:0007669"/>
    <property type="project" value="TreeGrafter"/>
</dbReference>
<dbReference type="OrthoDB" id="1870356at2759"/>
<dbReference type="GO" id="GO:0000978">
    <property type="term" value="F:RNA polymerase II cis-regulatory region sequence-specific DNA binding"/>
    <property type="evidence" value="ECO:0007669"/>
    <property type="project" value="TreeGrafter"/>
</dbReference>
<keyword evidence="2" id="KW-0805">Transcription regulation</keyword>
<dbReference type="EMBL" id="JAMYWD010000005">
    <property type="protein sequence ID" value="KAJ4969701.1"/>
    <property type="molecule type" value="Genomic_DNA"/>
</dbReference>
<dbReference type="SUPFAM" id="SSF47459">
    <property type="entry name" value="HLH, helix-loop-helix DNA-binding domain"/>
    <property type="match status" value="1"/>
</dbReference>
<feature type="domain" description="BHLH" evidence="5">
    <location>
        <begin position="101"/>
        <end position="150"/>
    </location>
</feature>
<name>A0A9Q0KFV5_9MAGN</name>
<dbReference type="Gene3D" id="4.10.280.10">
    <property type="entry name" value="Helix-loop-helix DNA-binding domain"/>
    <property type="match status" value="1"/>
</dbReference>
<dbReference type="InterPro" id="IPR036638">
    <property type="entry name" value="HLH_DNA-bd_sf"/>
</dbReference>
<keyword evidence="4" id="KW-0539">Nucleus</keyword>
<sequence length="202" mass="22992">MNTENENAVFPPFSSLLCSSDLFNAAATTSSMEENKRLFSTVSVPEVATTEQNTRKRELMISDAFHNNTTKRKKIMYSEEQCHDQPQPEKILMTHDKRMVRKLQEAELVPVRRNQKLGDRITALQKLVSPYGKTDTASVLHETYVQIKLLQEQVKGLGGEEEGLRSKGLCLVPISFTQNLKTEDKTESSISKRTSFTPRIHY</sequence>
<evidence type="ECO:0000256" key="2">
    <source>
        <dbReference type="ARBA" id="ARBA00023015"/>
    </source>
</evidence>
<evidence type="ECO:0000256" key="4">
    <source>
        <dbReference type="ARBA" id="ARBA00023242"/>
    </source>
</evidence>
<evidence type="ECO:0000313" key="6">
    <source>
        <dbReference type="EMBL" id="KAJ4969701.1"/>
    </source>
</evidence>
<reference evidence="6" key="1">
    <citation type="journal article" date="2023" name="Plant J.">
        <title>The genome of the king protea, Protea cynaroides.</title>
        <authorList>
            <person name="Chang J."/>
            <person name="Duong T.A."/>
            <person name="Schoeman C."/>
            <person name="Ma X."/>
            <person name="Roodt D."/>
            <person name="Barker N."/>
            <person name="Li Z."/>
            <person name="Van de Peer Y."/>
            <person name="Mizrachi E."/>
        </authorList>
    </citation>
    <scope>NUCLEOTIDE SEQUENCE</scope>
    <source>
        <tissue evidence="6">Young leaves</tissue>
    </source>
</reference>
<evidence type="ECO:0000313" key="7">
    <source>
        <dbReference type="Proteomes" id="UP001141806"/>
    </source>
</evidence>
<evidence type="ECO:0000256" key="1">
    <source>
        <dbReference type="ARBA" id="ARBA00004123"/>
    </source>
</evidence>
<dbReference type="PANTHER" id="PTHR16223">
    <property type="entry name" value="TRANSCRIPTION FACTOR BHLH83-RELATED"/>
    <property type="match status" value="1"/>
</dbReference>
<dbReference type="PANTHER" id="PTHR16223:SF138">
    <property type="entry name" value="TRANSCRIPTION FACTOR BHLH103-LIKE"/>
    <property type="match status" value="1"/>
</dbReference>
<comment type="subcellular location">
    <subcellularLocation>
        <location evidence="1">Nucleus</location>
    </subcellularLocation>
</comment>
<comment type="caution">
    <text evidence="6">The sequence shown here is derived from an EMBL/GenBank/DDBJ whole genome shotgun (WGS) entry which is preliminary data.</text>
</comment>
<dbReference type="InterPro" id="IPR045843">
    <property type="entry name" value="IND-like"/>
</dbReference>
<dbReference type="CDD" id="cd11393">
    <property type="entry name" value="bHLH_AtbHLH_like"/>
    <property type="match status" value="1"/>
</dbReference>
<dbReference type="GO" id="GO:0046983">
    <property type="term" value="F:protein dimerization activity"/>
    <property type="evidence" value="ECO:0007669"/>
    <property type="project" value="InterPro"/>
</dbReference>
<evidence type="ECO:0000256" key="3">
    <source>
        <dbReference type="ARBA" id="ARBA00023163"/>
    </source>
</evidence>
<organism evidence="6 7">
    <name type="scientific">Protea cynaroides</name>
    <dbReference type="NCBI Taxonomy" id="273540"/>
    <lineage>
        <taxon>Eukaryota</taxon>
        <taxon>Viridiplantae</taxon>
        <taxon>Streptophyta</taxon>
        <taxon>Embryophyta</taxon>
        <taxon>Tracheophyta</taxon>
        <taxon>Spermatophyta</taxon>
        <taxon>Magnoliopsida</taxon>
        <taxon>Proteales</taxon>
        <taxon>Proteaceae</taxon>
        <taxon>Protea</taxon>
    </lineage>
</organism>